<dbReference type="EMBL" id="CAEKDK010000001">
    <property type="protein sequence ID" value="CAB4264429.1"/>
    <property type="molecule type" value="Genomic_DNA"/>
</dbReference>
<evidence type="ECO:0000313" key="2">
    <source>
        <dbReference type="EMBL" id="CAB4295051.1"/>
    </source>
</evidence>
<sequence length="87" mass="9884">MPHFHYNAHSPLTLSFSLSKLFETRLREFSHCKSLPSEVATLASSKSKVIYLSGTRIKAGRLGVCLGWWQSCLLRIGTSWKFGYYAE</sequence>
<evidence type="ECO:0000313" key="1">
    <source>
        <dbReference type="EMBL" id="CAB4264429.1"/>
    </source>
</evidence>
<dbReference type="Proteomes" id="UP000507222">
    <property type="component" value="Unassembled WGS sequence"/>
</dbReference>
<evidence type="ECO:0000313" key="4">
    <source>
        <dbReference type="Proteomes" id="UP000507245"/>
    </source>
</evidence>
<accession>A0A6J5W445</accession>
<keyword evidence="4" id="KW-1185">Reference proteome</keyword>
<evidence type="ECO:0000313" key="3">
    <source>
        <dbReference type="Proteomes" id="UP000507222"/>
    </source>
</evidence>
<reference evidence="4" key="1">
    <citation type="journal article" date="2020" name="Genome Biol.">
        <title>Gamete binning: chromosome-level and haplotype-resolved genome assembly enabled by high-throughput single-cell sequencing of gamete genomes.</title>
        <authorList>
            <person name="Campoy J.A."/>
            <person name="Sun H."/>
            <person name="Goel M."/>
            <person name="Jiao W.-B."/>
            <person name="Folz-Donahue K."/>
            <person name="Wang N."/>
            <person name="Rubio M."/>
            <person name="Liu C."/>
            <person name="Kukat C."/>
            <person name="Ruiz D."/>
            <person name="Huettel B."/>
            <person name="Schneeberger K."/>
        </authorList>
    </citation>
    <scope>NUCLEOTIDE SEQUENCE [LARGE SCALE GENOMIC DNA]</scope>
    <source>
        <strain evidence="4">cv. Rojo Pasion</strain>
    </source>
</reference>
<dbReference type="Proteomes" id="UP000507245">
    <property type="component" value="Unassembled WGS sequence"/>
</dbReference>
<protein>
    <submittedName>
        <fullName evidence="2">Uncharacterized protein</fullName>
    </submittedName>
</protein>
<organism evidence="2 4">
    <name type="scientific">Prunus armeniaca</name>
    <name type="common">Apricot</name>
    <name type="synonym">Armeniaca vulgaris</name>
    <dbReference type="NCBI Taxonomy" id="36596"/>
    <lineage>
        <taxon>Eukaryota</taxon>
        <taxon>Viridiplantae</taxon>
        <taxon>Streptophyta</taxon>
        <taxon>Embryophyta</taxon>
        <taxon>Tracheophyta</taxon>
        <taxon>Spermatophyta</taxon>
        <taxon>Magnoliopsida</taxon>
        <taxon>eudicotyledons</taxon>
        <taxon>Gunneridae</taxon>
        <taxon>Pentapetalae</taxon>
        <taxon>rosids</taxon>
        <taxon>fabids</taxon>
        <taxon>Rosales</taxon>
        <taxon>Rosaceae</taxon>
        <taxon>Amygdaloideae</taxon>
        <taxon>Amygdaleae</taxon>
        <taxon>Prunus</taxon>
    </lineage>
</organism>
<dbReference type="EMBL" id="CAEKKB010000001">
    <property type="protein sequence ID" value="CAB4295051.1"/>
    <property type="molecule type" value="Genomic_DNA"/>
</dbReference>
<name>A0A6J5W445_PRUAR</name>
<reference evidence="2 3" key="2">
    <citation type="submission" date="2020-05" db="EMBL/GenBank/DDBJ databases">
        <authorList>
            <person name="Campoy J."/>
            <person name="Schneeberger K."/>
            <person name="Spophaly S."/>
        </authorList>
    </citation>
    <scope>NUCLEOTIDE SEQUENCE [LARGE SCALE GENOMIC DNA]</scope>
    <source>
        <strain evidence="2">PruArmRojPasFocal</strain>
    </source>
</reference>
<gene>
    <name evidence="1" type="ORF">CURHAP_LOCUS6221</name>
    <name evidence="2" type="ORF">ORAREDHAP_LOCUS6278</name>
</gene>
<dbReference type="AlphaFoldDB" id="A0A6J5W445"/>
<proteinExistence type="predicted"/>